<dbReference type="GO" id="GO:0006281">
    <property type="term" value="P:DNA repair"/>
    <property type="evidence" value="ECO:0007669"/>
    <property type="project" value="UniProtKB-KW"/>
</dbReference>
<reference evidence="9" key="1">
    <citation type="journal article" date="2014" name="Science">
        <title>Ancient hybridizations among the ancestral genomes of bread wheat.</title>
        <authorList>
            <consortium name="International Wheat Genome Sequencing Consortium,"/>
            <person name="Marcussen T."/>
            <person name="Sandve S.R."/>
            <person name="Heier L."/>
            <person name="Spannagl M."/>
            <person name="Pfeifer M."/>
            <person name="Jakobsen K.S."/>
            <person name="Wulff B.B."/>
            <person name="Steuernagel B."/>
            <person name="Mayer K.F."/>
            <person name="Olsen O.A."/>
        </authorList>
    </citation>
    <scope>NUCLEOTIDE SEQUENCE [LARGE SCALE GENOMIC DNA]</scope>
    <source>
        <strain evidence="9">cv. AL8/78</strain>
    </source>
</reference>
<dbReference type="InterPro" id="IPR039776">
    <property type="entry name" value="Pds5"/>
</dbReference>
<evidence type="ECO:0000256" key="2">
    <source>
        <dbReference type="ARBA" id="ARBA00022618"/>
    </source>
</evidence>
<evidence type="ECO:0000256" key="5">
    <source>
        <dbReference type="ARBA" id="ARBA00023204"/>
    </source>
</evidence>
<reference evidence="9" key="2">
    <citation type="journal article" date="2017" name="Nat. Plants">
        <title>The Aegilops tauschii genome reveals multiple impacts of transposons.</title>
        <authorList>
            <person name="Zhao G."/>
            <person name="Zou C."/>
            <person name="Li K."/>
            <person name="Wang K."/>
            <person name="Li T."/>
            <person name="Gao L."/>
            <person name="Zhang X."/>
            <person name="Wang H."/>
            <person name="Yang Z."/>
            <person name="Liu X."/>
            <person name="Jiang W."/>
            <person name="Mao L."/>
            <person name="Kong X."/>
            <person name="Jiao Y."/>
            <person name="Jia J."/>
        </authorList>
    </citation>
    <scope>NUCLEOTIDE SEQUENCE [LARGE SCALE GENOMIC DNA]</scope>
    <source>
        <strain evidence="9">cv. AL8/78</strain>
    </source>
</reference>
<accession>A0A453RC89</accession>
<dbReference type="GO" id="GO:0000785">
    <property type="term" value="C:chromatin"/>
    <property type="evidence" value="ECO:0007669"/>
    <property type="project" value="TreeGrafter"/>
</dbReference>
<keyword evidence="9" id="KW-1185">Reference proteome</keyword>
<dbReference type="GO" id="GO:0005634">
    <property type="term" value="C:nucleus"/>
    <property type="evidence" value="ECO:0007669"/>
    <property type="project" value="UniProtKB-SubCell"/>
</dbReference>
<dbReference type="InterPro" id="IPR016024">
    <property type="entry name" value="ARM-type_fold"/>
</dbReference>
<keyword evidence="2" id="KW-0132">Cell division</keyword>
<comment type="subcellular location">
    <subcellularLocation>
        <location evidence="1">Nucleus</location>
    </subcellularLocation>
</comment>
<dbReference type="AlphaFoldDB" id="A0A453RC89"/>
<evidence type="ECO:0000313" key="8">
    <source>
        <dbReference type="EnsemblPlants" id="AET7Gv20539500.51"/>
    </source>
</evidence>
<evidence type="ECO:0000313" key="9">
    <source>
        <dbReference type="Proteomes" id="UP000015105"/>
    </source>
</evidence>
<keyword evidence="7" id="KW-0131">Cell cycle</keyword>
<keyword evidence="5" id="KW-0234">DNA repair</keyword>
<evidence type="ECO:0000256" key="4">
    <source>
        <dbReference type="ARBA" id="ARBA00022776"/>
    </source>
</evidence>
<evidence type="ECO:0000256" key="3">
    <source>
        <dbReference type="ARBA" id="ARBA00022763"/>
    </source>
</evidence>
<keyword evidence="6" id="KW-0539">Nucleus</keyword>
<sequence>MKALEQILLQKQRLQQEMLKYMSLRQTSQEDAADLQKRILGCFRSMSRLFSDAVKAEEHLTMLHQLKDENIWKMFASLLDCATTFNNAWSIRVDLLKSLGEKHELYDFVSTLSMRCSYLLVNKEYVKEILSAASEQKSVGNTKLISSCMDLLTAISSFFPSLLSGFEEDIIELLKEDNEVLKEGIAHVLSKAGGNIREQLASSSSVALLLERLCLEGTRKQAKYSVHALAAITKDDGLMALSVLYKRLVDLLEEKKVHLPSILQSLGCIAQIAMPIFETRGEEIISFITKKILDCSDDTAKVSADKSEWGDSSHSCLLKIYGIKTLVKSCLPCKDAQVHPGIEKLMDILKSILTYGDISPNMISSASDKAHLRLAAAKAVLRLTRQWDHKVPVDVFYLTLRISQDDFPQMRKLFLSKVHQYIKERALDAKYACAFLIGIDDYHTPQYEEFQHNLIEVSQICQQVKMRQLSVQADVNLLTAYPEYIIPYLVHVLAHDPSCPNIDKYEDVKAFAPIYCQP</sequence>
<dbReference type="Pfam" id="PF20168">
    <property type="entry name" value="PDS5"/>
    <property type="match status" value="1"/>
</dbReference>
<reference evidence="8" key="4">
    <citation type="submission" date="2019-03" db="UniProtKB">
        <authorList>
            <consortium name="EnsemblPlants"/>
        </authorList>
    </citation>
    <scope>IDENTIFICATION</scope>
</reference>
<keyword evidence="4" id="KW-0498">Mitosis</keyword>
<organism evidence="8 9">
    <name type="scientific">Aegilops tauschii subsp. strangulata</name>
    <name type="common">Goatgrass</name>
    <dbReference type="NCBI Taxonomy" id="200361"/>
    <lineage>
        <taxon>Eukaryota</taxon>
        <taxon>Viridiplantae</taxon>
        <taxon>Streptophyta</taxon>
        <taxon>Embryophyta</taxon>
        <taxon>Tracheophyta</taxon>
        <taxon>Spermatophyta</taxon>
        <taxon>Magnoliopsida</taxon>
        <taxon>Liliopsida</taxon>
        <taxon>Poales</taxon>
        <taxon>Poaceae</taxon>
        <taxon>BOP clade</taxon>
        <taxon>Pooideae</taxon>
        <taxon>Triticodae</taxon>
        <taxon>Triticeae</taxon>
        <taxon>Triticinae</taxon>
        <taxon>Aegilops</taxon>
    </lineage>
</organism>
<dbReference type="GO" id="GO:0007064">
    <property type="term" value="P:mitotic sister chromatid cohesion"/>
    <property type="evidence" value="ECO:0007669"/>
    <property type="project" value="InterPro"/>
</dbReference>
<reference evidence="8" key="5">
    <citation type="journal article" date="2021" name="G3 (Bethesda)">
        <title>Aegilops tauschii genome assembly Aet v5.0 features greater sequence contiguity and improved annotation.</title>
        <authorList>
            <person name="Wang L."/>
            <person name="Zhu T."/>
            <person name="Rodriguez J.C."/>
            <person name="Deal K.R."/>
            <person name="Dubcovsky J."/>
            <person name="McGuire P.E."/>
            <person name="Lux T."/>
            <person name="Spannagl M."/>
            <person name="Mayer K.F.X."/>
            <person name="Baldrich P."/>
            <person name="Meyers B.C."/>
            <person name="Huo N."/>
            <person name="Gu Y.Q."/>
            <person name="Zhou H."/>
            <person name="Devos K.M."/>
            <person name="Bennetzen J.L."/>
            <person name="Unver T."/>
            <person name="Budak H."/>
            <person name="Gulick P.J."/>
            <person name="Galiba G."/>
            <person name="Kalapos B."/>
            <person name="Nelson D.R."/>
            <person name="Li P."/>
            <person name="You F.M."/>
            <person name="Luo M.C."/>
            <person name="Dvorak J."/>
        </authorList>
    </citation>
    <scope>NUCLEOTIDE SEQUENCE [LARGE SCALE GENOMIC DNA]</scope>
    <source>
        <strain evidence="8">cv. AL8/78</strain>
    </source>
</reference>
<dbReference type="EnsemblPlants" id="AET7Gv20539500.51">
    <property type="protein sequence ID" value="AET7Gv20539500.51"/>
    <property type="gene ID" value="AET7Gv20539500"/>
</dbReference>
<dbReference type="GO" id="GO:0051301">
    <property type="term" value="P:cell division"/>
    <property type="evidence" value="ECO:0007669"/>
    <property type="project" value="UniProtKB-KW"/>
</dbReference>
<proteinExistence type="predicted"/>
<protein>
    <submittedName>
        <fullName evidence="8">Uncharacterized protein</fullName>
    </submittedName>
</protein>
<dbReference type="PANTHER" id="PTHR12663">
    <property type="entry name" value="ANDROGEN INDUCED INHIBITOR OF PROLIFERATION AS3 / PDS5-RELATED"/>
    <property type="match status" value="1"/>
</dbReference>
<dbReference type="PANTHER" id="PTHR12663:SF0">
    <property type="entry name" value="PRECOCIOUS DISSOCIATION OF SISTERS 5, ISOFORM A"/>
    <property type="match status" value="1"/>
</dbReference>
<dbReference type="SUPFAM" id="SSF48371">
    <property type="entry name" value="ARM repeat"/>
    <property type="match status" value="1"/>
</dbReference>
<dbReference type="Gramene" id="AET7Gv20539500.51">
    <property type="protein sequence ID" value="AET7Gv20539500.51"/>
    <property type="gene ID" value="AET7Gv20539500"/>
</dbReference>
<dbReference type="Proteomes" id="UP000015105">
    <property type="component" value="Chromosome 7D"/>
</dbReference>
<name>A0A453RC89_AEGTS</name>
<reference evidence="8" key="3">
    <citation type="journal article" date="2017" name="Nature">
        <title>Genome sequence of the progenitor of the wheat D genome Aegilops tauschii.</title>
        <authorList>
            <person name="Luo M.C."/>
            <person name="Gu Y.Q."/>
            <person name="Puiu D."/>
            <person name="Wang H."/>
            <person name="Twardziok S.O."/>
            <person name="Deal K.R."/>
            <person name="Huo N."/>
            <person name="Zhu T."/>
            <person name="Wang L."/>
            <person name="Wang Y."/>
            <person name="McGuire P.E."/>
            <person name="Liu S."/>
            <person name="Long H."/>
            <person name="Ramasamy R.K."/>
            <person name="Rodriguez J.C."/>
            <person name="Van S.L."/>
            <person name="Yuan L."/>
            <person name="Wang Z."/>
            <person name="Xia Z."/>
            <person name="Xiao L."/>
            <person name="Anderson O.D."/>
            <person name="Ouyang S."/>
            <person name="Liang Y."/>
            <person name="Zimin A.V."/>
            <person name="Pertea G."/>
            <person name="Qi P."/>
            <person name="Bennetzen J.L."/>
            <person name="Dai X."/>
            <person name="Dawson M.W."/>
            <person name="Muller H.G."/>
            <person name="Kugler K."/>
            <person name="Rivarola-Duarte L."/>
            <person name="Spannagl M."/>
            <person name="Mayer K.F.X."/>
            <person name="Lu F.H."/>
            <person name="Bevan M.W."/>
            <person name="Leroy P."/>
            <person name="Li P."/>
            <person name="You F.M."/>
            <person name="Sun Q."/>
            <person name="Liu Z."/>
            <person name="Lyons E."/>
            <person name="Wicker T."/>
            <person name="Salzberg S.L."/>
            <person name="Devos K.M."/>
            <person name="Dvorak J."/>
        </authorList>
    </citation>
    <scope>NUCLEOTIDE SEQUENCE [LARGE SCALE GENOMIC DNA]</scope>
    <source>
        <strain evidence="8">cv. AL8/78</strain>
    </source>
</reference>
<evidence type="ECO:0000256" key="6">
    <source>
        <dbReference type="ARBA" id="ARBA00023242"/>
    </source>
</evidence>
<evidence type="ECO:0000256" key="7">
    <source>
        <dbReference type="ARBA" id="ARBA00023306"/>
    </source>
</evidence>
<evidence type="ECO:0000256" key="1">
    <source>
        <dbReference type="ARBA" id="ARBA00004123"/>
    </source>
</evidence>
<keyword evidence="3" id="KW-0227">DNA damage</keyword>
<dbReference type="GO" id="GO:0035825">
    <property type="term" value="P:homologous recombination"/>
    <property type="evidence" value="ECO:0007669"/>
    <property type="project" value="UniProtKB-ARBA"/>
</dbReference>